<gene>
    <name evidence="1" type="ORF">TRIUR3_17252</name>
</gene>
<sequence>MPRIGFAKPGSSDCPHRLQSAEAAYGVAPIQASGGAVSAIRSSWRWIRSTPSVKANPNPHSPSSSLVLFPPLSPDRNRRAVAVLAATSLPGAWEEVEEHRRPLLRRLQPSEQAGRASRVAIELITISASRCSPSSIRPRRSLPEPALHFYRLIVSPSADSSPLLFESLAAQP</sequence>
<name>M8B0V6_TRIUA</name>
<reference evidence="1" key="1">
    <citation type="journal article" date="2013" name="Nature">
        <title>Draft genome of the wheat A-genome progenitor Triticum urartu.</title>
        <authorList>
            <person name="Ling H.Q."/>
            <person name="Zhao S."/>
            <person name="Liu D."/>
            <person name="Wang J."/>
            <person name="Sun H."/>
            <person name="Zhang C."/>
            <person name="Fan H."/>
            <person name="Li D."/>
            <person name="Dong L."/>
            <person name="Tao Y."/>
            <person name="Gao C."/>
            <person name="Wu H."/>
            <person name="Li Y."/>
            <person name="Cui Y."/>
            <person name="Guo X."/>
            <person name="Zheng S."/>
            <person name="Wang B."/>
            <person name="Yu K."/>
            <person name="Liang Q."/>
            <person name="Yang W."/>
            <person name="Lou X."/>
            <person name="Chen J."/>
            <person name="Feng M."/>
            <person name="Jian J."/>
            <person name="Zhang X."/>
            <person name="Luo G."/>
            <person name="Jiang Y."/>
            <person name="Liu J."/>
            <person name="Wang Z."/>
            <person name="Sha Y."/>
            <person name="Zhang B."/>
            <person name="Wu H."/>
            <person name="Tang D."/>
            <person name="Shen Q."/>
            <person name="Xue P."/>
            <person name="Zou S."/>
            <person name="Wang X."/>
            <person name="Liu X."/>
            <person name="Wang F."/>
            <person name="Yang Y."/>
            <person name="An X."/>
            <person name="Dong Z."/>
            <person name="Zhang K."/>
            <person name="Zhang X."/>
            <person name="Luo M.C."/>
            <person name="Dvorak J."/>
            <person name="Tong Y."/>
            <person name="Wang J."/>
            <person name="Yang H."/>
            <person name="Li Z."/>
            <person name="Wang D."/>
            <person name="Zhang A."/>
            <person name="Wang J."/>
        </authorList>
    </citation>
    <scope>NUCLEOTIDE SEQUENCE</scope>
</reference>
<accession>M8B0V6</accession>
<proteinExistence type="predicted"/>
<evidence type="ECO:0000313" key="1">
    <source>
        <dbReference type="EMBL" id="EMS67114.1"/>
    </source>
</evidence>
<dbReference type="AlphaFoldDB" id="M8B0V6"/>
<dbReference type="EMBL" id="KD023619">
    <property type="protein sequence ID" value="EMS67114.1"/>
    <property type="molecule type" value="Genomic_DNA"/>
</dbReference>
<organism evidence="1">
    <name type="scientific">Triticum urartu</name>
    <name type="common">Red wild einkorn</name>
    <name type="synonym">Crithodium urartu</name>
    <dbReference type="NCBI Taxonomy" id="4572"/>
    <lineage>
        <taxon>Eukaryota</taxon>
        <taxon>Viridiplantae</taxon>
        <taxon>Streptophyta</taxon>
        <taxon>Embryophyta</taxon>
        <taxon>Tracheophyta</taxon>
        <taxon>Spermatophyta</taxon>
        <taxon>Magnoliopsida</taxon>
        <taxon>Liliopsida</taxon>
        <taxon>Poales</taxon>
        <taxon>Poaceae</taxon>
        <taxon>BOP clade</taxon>
        <taxon>Pooideae</taxon>
        <taxon>Triticodae</taxon>
        <taxon>Triticeae</taxon>
        <taxon>Triticinae</taxon>
        <taxon>Triticum</taxon>
    </lineage>
</organism>
<protein>
    <submittedName>
        <fullName evidence="1">Uncharacterized protein</fullName>
    </submittedName>
</protein>